<dbReference type="SUPFAM" id="SSF55785">
    <property type="entry name" value="PYP-like sensor domain (PAS domain)"/>
    <property type="match status" value="1"/>
</dbReference>
<dbReference type="Gene3D" id="3.30.450.20">
    <property type="entry name" value="PAS domain"/>
    <property type="match status" value="1"/>
</dbReference>
<dbReference type="GO" id="GO:0000155">
    <property type="term" value="F:phosphorelay sensor kinase activity"/>
    <property type="evidence" value="ECO:0007669"/>
    <property type="project" value="InterPro"/>
</dbReference>
<evidence type="ECO:0000256" key="1">
    <source>
        <dbReference type="ARBA" id="ARBA00000085"/>
    </source>
</evidence>
<dbReference type="CDD" id="cd00082">
    <property type="entry name" value="HisKA"/>
    <property type="match status" value="1"/>
</dbReference>
<evidence type="ECO:0000256" key="4">
    <source>
        <dbReference type="ARBA" id="ARBA00022679"/>
    </source>
</evidence>
<sequence length="576" mass="65646">MMRFYFQKKVIVGFIAALGIITWLGVSAYLNSIKFKRTLEWVAHTNEVLFHAERILGIIIDIESGQRGYIITADSTFLDPYTSGVGVISAHLENLKKLTSDNESQTSRIETLTDAVDRKITFIKKVLEERNKGLDGAAKLVATEKGKMLMDEIRVLINDLQQEEKVLLQQRTLVSENDTLKFYYAFIALLVASGIIIVLVFISLHASMRKRALADESLRVALEQVRDMYDNAPCGYHALDKEGYFKEINKTELQLLGYTHEEVVGKMKFQDILVQAEQPRFEESFPRAQLAGGTHEMETSVVRKDGTVFPVILSDSTVHDANGEFIKTRSVMLDYTERKIAEDKVRQLNHELEAFTYSVSHDLRAPLRSIDGYARILSEDYGEKLDEEGKRVLGIVVRNAHKMGKLIDDLLDFSRVGRKEINRSFYSPDVLIRSVYDELKESEKDRDVELKLGKMEPSYSDPSLMRQVWINLISNALKYSKKKRKTLVEITSHIQGKEIAYCIRDNGTGFDMQYAHKLFSVFQRLHNTQEFEGTGVGLAIVQRIVARHGGRVWAEGTIDEGASFYFTLPTEHNTFT</sequence>
<dbReference type="SUPFAM" id="SSF47384">
    <property type="entry name" value="Homodimeric domain of signal transducing histidine kinase"/>
    <property type="match status" value="1"/>
</dbReference>
<protein>
    <recommendedName>
        <fullName evidence="2">histidine kinase</fullName>
        <ecNumber evidence="2">2.7.13.3</ecNumber>
    </recommendedName>
</protein>
<dbReference type="PRINTS" id="PR00344">
    <property type="entry name" value="BCTRLSENSOR"/>
</dbReference>
<dbReference type="CDD" id="cd19410">
    <property type="entry name" value="HK9-like_sensor"/>
    <property type="match status" value="1"/>
</dbReference>
<dbReference type="CDD" id="cd00130">
    <property type="entry name" value="PAS"/>
    <property type="match status" value="1"/>
</dbReference>
<evidence type="ECO:0000259" key="8">
    <source>
        <dbReference type="PROSITE" id="PS50109"/>
    </source>
</evidence>
<evidence type="ECO:0000256" key="3">
    <source>
        <dbReference type="ARBA" id="ARBA00022553"/>
    </source>
</evidence>
<evidence type="ECO:0000313" key="11">
    <source>
        <dbReference type="EMBL" id="RAW01186.1"/>
    </source>
</evidence>
<dbReference type="InterPro" id="IPR035965">
    <property type="entry name" value="PAS-like_dom_sf"/>
</dbReference>
<dbReference type="Pfam" id="PF00512">
    <property type="entry name" value="HisKA"/>
    <property type="match status" value="1"/>
</dbReference>
<dbReference type="SMART" id="SM00091">
    <property type="entry name" value="PAS"/>
    <property type="match status" value="1"/>
</dbReference>
<dbReference type="RefSeq" id="WP_112746672.1">
    <property type="nucleotide sequence ID" value="NZ_QMFY01000004.1"/>
</dbReference>
<keyword evidence="12" id="KW-1185">Reference proteome</keyword>
<dbReference type="SMART" id="SM00086">
    <property type="entry name" value="PAC"/>
    <property type="match status" value="1"/>
</dbReference>
<dbReference type="InterPro" id="IPR007891">
    <property type="entry name" value="CHASE3"/>
</dbReference>
<keyword evidence="5" id="KW-0418">Kinase</keyword>
<keyword evidence="6 7" id="KW-0472">Membrane</keyword>
<dbReference type="EC" id="2.7.13.3" evidence="2"/>
<gene>
    <name evidence="11" type="ORF">DQQ10_09730</name>
</gene>
<evidence type="ECO:0000259" key="10">
    <source>
        <dbReference type="PROSITE" id="PS50113"/>
    </source>
</evidence>
<feature type="domain" description="PAS" evidence="9">
    <location>
        <begin position="221"/>
        <end position="292"/>
    </location>
</feature>
<feature type="domain" description="PAC" evidence="10">
    <location>
        <begin position="295"/>
        <end position="347"/>
    </location>
</feature>
<accession>A0A364Y314</accession>
<dbReference type="InterPro" id="IPR000014">
    <property type="entry name" value="PAS"/>
</dbReference>
<name>A0A364Y314_9BACT</name>
<dbReference type="InterPro" id="IPR005467">
    <property type="entry name" value="His_kinase_dom"/>
</dbReference>
<feature type="domain" description="Histidine kinase" evidence="8">
    <location>
        <begin position="358"/>
        <end position="572"/>
    </location>
</feature>
<dbReference type="Pfam" id="PF05227">
    <property type="entry name" value="CHASE3"/>
    <property type="match status" value="1"/>
</dbReference>
<dbReference type="OrthoDB" id="9124519at2"/>
<dbReference type="InterPro" id="IPR001610">
    <property type="entry name" value="PAC"/>
</dbReference>
<evidence type="ECO:0000259" key="9">
    <source>
        <dbReference type="PROSITE" id="PS50112"/>
    </source>
</evidence>
<evidence type="ECO:0000256" key="5">
    <source>
        <dbReference type="ARBA" id="ARBA00022777"/>
    </source>
</evidence>
<dbReference type="GO" id="GO:0016020">
    <property type="term" value="C:membrane"/>
    <property type="evidence" value="ECO:0007669"/>
    <property type="project" value="UniProtKB-SubCell"/>
</dbReference>
<organism evidence="11 12">
    <name type="scientific">Pseudochryseolinea flava</name>
    <dbReference type="NCBI Taxonomy" id="2059302"/>
    <lineage>
        <taxon>Bacteria</taxon>
        <taxon>Pseudomonadati</taxon>
        <taxon>Bacteroidota</taxon>
        <taxon>Cytophagia</taxon>
        <taxon>Cytophagales</taxon>
        <taxon>Fulvivirgaceae</taxon>
        <taxon>Pseudochryseolinea</taxon>
    </lineage>
</organism>
<dbReference type="Gene3D" id="1.10.287.130">
    <property type="match status" value="1"/>
</dbReference>
<evidence type="ECO:0000256" key="7">
    <source>
        <dbReference type="SAM" id="Phobius"/>
    </source>
</evidence>
<proteinExistence type="predicted"/>
<dbReference type="Proteomes" id="UP000251889">
    <property type="component" value="Unassembled WGS sequence"/>
</dbReference>
<keyword evidence="7" id="KW-1133">Transmembrane helix</keyword>
<comment type="catalytic activity">
    <reaction evidence="1">
        <text>ATP + protein L-histidine = ADP + protein N-phospho-L-histidine.</text>
        <dbReference type="EC" id="2.7.13.3"/>
    </reaction>
</comment>
<dbReference type="InterPro" id="IPR036097">
    <property type="entry name" value="HisK_dim/P_sf"/>
</dbReference>
<dbReference type="PROSITE" id="PS50113">
    <property type="entry name" value="PAC"/>
    <property type="match status" value="1"/>
</dbReference>
<dbReference type="PROSITE" id="PS50112">
    <property type="entry name" value="PAS"/>
    <property type="match status" value="1"/>
</dbReference>
<dbReference type="SMART" id="SM00387">
    <property type="entry name" value="HATPase_c"/>
    <property type="match status" value="1"/>
</dbReference>
<dbReference type="Pfam" id="PF13426">
    <property type="entry name" value="PAS_9"/>
    <property type="match status" value="1"/>
</dbReference>
<evidence type="ECO:0000256" key="6">
    <source>
        <dbReference type="ARBA" id="ARBA00023136"/>
    </source>
</evidence>
<dbReference type="GO" id="GO:0000156">
    <property type="term" value="F:phosphorelay response regulator activity"/>
    <property type="evidence" value="ECO:0007669"/>
    <property type="project" value="TreeGrafter"/>
</dbReference>
<dbReference type="InterPro" id="IPR036890">
    <property type="entry name" value="HATPase_C_sf"/>
</dbReference>
<dbReference type="InterPro" id="IPR003661">
    <property type="entry name" value="HisK_dim/P_dom"/>
</dbReference>
<reference evidence="11 12" key="1">
    <citation type="submission" date="2018-06" db="EMBL/GenBank/DDBJ databases">
        <title>Chryseolinea flavus sp. nov., a member of the phylum Bacteroidetes isolated from soil.</title>
        <authorList>
            <person name="Li Y."/>
            <person name="Wang J."/>
        </authorList>
    </citation>
    <scope>NUCLEOTIDE SEQUENCE [LARGE SCALE GENOMIC DNA]</scope>
    <source>
        <strain evidence="11 12">SDU1-6</strain>
    </source>
</reference>
<dbReference type="SMART" id="SM00388">
    <property type="entry name" value="HisKA"/>
    <property type="match status" value="1"/>
</dbReference>
<dbReference type="GO" id="GO:0007234">
    <property type="term" value="P:osmosensory signaling via phosphorelay pathway"/>
    <property type="evidence" value="ECO:0007669"/>
    <property type="project" value="TreeGrafter"/>
</dbReference>
<dbReference type="InterPro" id="IPR050351">
    <property type="entry name" value="BphY/WalK/GraS-like"/>
</dbReference>
<evidence type="ECO:0000313" key="12">
    <source>
        <dbReference type="Proteomes" id="UP000251889"/>
    </source>
</evidence>
<keyword evidence="7" id="KW-0812">Transmembrane</keyword>
<dbReference type="InterPro" id="IPR000700">
    <property type="entry name" value="PAS-assoc_C"/>
</dbReference>
<dbReference type="NCBIfam" id="TIGR00229">
    <property type="entry name" value="sensory_box"/>
    <property type="match status" value="1"/>
</dbReference>
<dbReference type="InterPro" id="IPR004358">
    <property type="entry name" value="Sig_transdc_His_kin-like_C"/>
</dbReference>
<dbReference type="EMBL" id="QMFY01000004">
    <property type="protein sequence ID" value="RAW01186.1"/>
    <property type="molecule type" value="Genomic_DNA"/>
</dbReference>
<dbReference type="Gene3D" id="3.30.565.10">
    <property type="entry name" value="Histidine kinase-like ATPase, C-terminal domain"/>
    <property type="match status" value="1"/>
</dbReference>
<evidence type="ECO:0000256" key="2">
    <source>
        <dbReference type="ARBA" id="ARBA00012438"/>
    </source>
</evidence>
<dbReference type="FunFam" id="3.30.565.10:FF:000006">
    <property type="entry name" value="Sensor histidine kinase WalK"/>
    <property type="match status" value="1"/>
</dbReference>
<dbReference type="GO" id="GO:0030295">
    <property type="term" value="F:protein kinase activator activity"/>
    <property type="evidence" value="ECO:0007669"/>
    <property type="project" value="TreeGrafter"/>
</dbReference>
<dbReference type="PROSITE" id="PS50109">
    <property type="entry name" value="HIS_KIN"/>
    <property type="match status" value="1"/>
</dbReference>
<comment type="caution">
    <text evidence="11">The sequence shown here is derived from an EMBL/GenBank/DDBJ whole genome shotgun (WGS) entry which is preliminary data.</text>
</comment>
<dbReference type="InterPro" id="IPR003594">
    <property type="entry name" value="HATPase_dom"/>
</dbReference>
<keyword evidence="4" id="KW-0808">Transferase</keyword>
<dbReference type="Pfam" id="PF02518">
    <property type="entry name" value="HATPase_c"/>
    <property type="match status" value="1"/>
</dbReference>
<dbReference type="AlphaFoldDB" id="A0A364Y314"/>
<dbReference type="PANTHER" id="PTHR42878:SF15">
    <property type="entry name" value="BACTERIOPHYTOCHROME"/>
    <property type="match status" value="1"/>
</dbReference>
<keyword evidence="3" id="KW-0597">Phosphoprotein</keyword>
<dbReference type="PANTHER" id="PTHR42878">
    <property type="entry name" value="TWO-COMPONENT HISTIDINE KINASE"/>
    <property type="match status" value="1"/>
</dbReference>
<dbReference type="SUPFAM" id="SSF55874">
    <property type="entry name" value="ATPase domain of HSP90 chaperone/DNA topoisomerase II/histidine kinase"/>
    <property type="match status" value="1"/>
</dbReference>
<feature type="transmembrane region" description="Helical" evidence="7">
    <location>
        <begin position="182"/>
        <end position="204"/>
    </location>
</feature>